<dbReference type="SUPFAM" id="SSF88874">
    <property type="entry name" value="Receptor-binding domain of short tail fibre protein gp12"/>
    <property type="match status" value="1"/>
</dbReference>
<protein>
    <recommendedName>
        <fullName evidence="2">Phage tail collar domain-containing protein</fullName>
    </recommendedName>
</protein>
<evidence type="ECO:0000256" key="1">
    <source>
        <dbReference type="SAM" id="SignalP"/>
    </source>
</evidence>
<dbReference type="Gene3D" id="3.90.1340.10">
    <property type="entry name" value="Phage tail collar domain"/>
    <property type="match status" value="1"/>
</dbReference>
<name>A0A5S9PGI1_9GAMM</name>
<dbReference type="InterPro" id="IPR011083">
    <property type="entry name" value="Phage_tail_collar_dom"/>
</dbReference>
<keyword evidence="1" id="KW-0732">Signal</keyword>
<dbReference type="AlphaFoldDB" id="A0A5S9PGI1"/>
<dbReference type="InterPro" id="IPR037053">
    <property type="entry name" value="Phage_tail_collar_dom_sf"/>
</dbReference>
<evidence type="ECO:0000313" key="4">
    <source>
        <dbReference type="Proteomes" id="UP000434580"/>
    </source>
</evidence>
<dbReference type="EMBL" id="CACSII010000012">
    <property type="protein sequence ID" value="CAA0103113.1"/>
    <property type="molecule type" value="Genomic_DNA"/>
</dbReference>
<dbReference type="Proteomes" id="UP000434580">
    <property type="component" value="Unassembled WGS sequence"/>
</dbReference>
<gene>
    <name evidence="3" type="ORF">DPBNPPHM_00905</name>
</gene>
<accession>A0A5S9PGI1</accession>
<evidence type="ECO:0000259" key="2">
    <source>
        <dbReference type="Pfam" id="PF07484"/>
    </source>
</evidence>
<dbReference type="Pfam" id="PF07484">
    <property type="entry name" value="Collar"/>
    <property type="match status" value="1"/>
</dbReference>
<sequence length="226" mass="23767">MSKRSIKQWIAIPIGCFFSTLSLSAFATCTDDRHIGTICWTAAWYCPQGYAPASGQLLSVSSNPALFSLLGSSYGGNGISTFALPDIRGRAITGKGVGPGLSPPATLGQSVGQEFIEITPNKMPTHTHDWSMANSTFTGTVRAVETSGDSTQPNGRFPARASLGKPYDNDTNYLAAANSVEVTINNAPVTTSALYTPTKTPEIFAAPPQLVLTACIALTGIYPSQN</sequence>
<evidence type="ECO:0000313" key="3">
    <source>
        <dbReference type="EMBL" id="CAA0103113.1"/>
    </source>
</evidence>
<dbReference type="OrthoDB" id="9810174at2"/>
<reference evidence="3 4" key="1">
    <citation type="submission" date="2019-11" db="EMBL/GenBank/DDBJ databases">
        <authorList>
            <person name="Holert J."/>
        </authorList>
    </citation>
    <scope>NUCLEOTIDE SEQUENCE [LARGE SCALE GENOMIC DNA]</scope>
    <source>
        <strain evidence="3">BC5_2</strain>
    </source>
</reference>
<proteinExistence type="predicted"/>
<feature type="domain" description="Phage tail collar" evidence="2">
    <location>
        <begin position="36"/>
        <end position="92"/>
    </location>
</feature>
<organism evidence="3 4">
    <name type="scientific">BD1-7 clade bacterium</name>
    <dbReference type="NCBI Taxonomy" id="2029982"/>
    <lineage>
        <taxon>Bacteria</taxon>
        <taxon>Pseudomonadati</taxon>
        <taxon>Pseudomonadota</taxon>
        <taxon>Gammaproteobacteria</taxon>
        <taxon>Cellvibrionales</taxon>
        <taxon>Spongiibacteraceae</taxon>
        <taxon>BD1-7 clade</taxon>
    </lineage>
</organism>
<feature type="signal peptide" evidence="1">
    <location>
        <begin position="1"/>
        <end position="27"/>
    </location>
</feature>
<feature type="chain" id="PRO_5030138023" description="Phage tail collar domain-containing protein" evidence="1">
    <location>
        <begin position="28"/>
        <end position="226"/>
    </location>
</feature>